<proteinExistence type="predicted"/>
<organism evidence="2 3">
    <name type="scientific">Massariosphaeria phaeospora</name>
    <dbReference type="NCBI Taxonomy" id="100035"/>
    <lineage>
        <taxon>Eukaryota</taxon>
        <taxon>Fungi</taxon>
        <taxon>Dikarya</taxon>
        <taxon>Ascomycota</taxon>
        <taxon>Pezizomycotina</taxon>
        <taxon>Dothideomycetes</taxon>
        <taxon>Pleosporomycetidae</taxon>
        <taxon>Pleosporales</taxon>
        <taxon>Pleosporales incertae sedis</taxon>
        <taxon>Massariosphaeria</taxon>
    </lineage>
</organism>
<sequence>MSDAMPYHARSVPSRIVDLDRRRRRRCSPAPVQCSAAAVQPCGQWQQTPQWSSKKAGGPDRYVTRPPATQPSQFNRSPPQVGGWVGRRHGQKDDSCQSPGREATARPALAPATATAARAARAA</sequence>
<evidence type="ECO:0000256" key="1">
    <source>
        <dbReference type="SAM" id="MobiDB-lite"/>
    </source>
</evidence>
<dbReference type="EMBL" id="JAADJZ010000030">
    <property type="protein sequence ID" value="KAF2865965.1"/>
    <property type="molecule type" value="Genomic_DNA"/>
</dbReference>
<comment type="caution">
    <text evidence="2">The sequence shown here is derived from an EMBL/GenBank/DDBJ whole genome shotgun (WGS) entry which is preliminary data.</text>
</comment>
<feature type="compositionally biased region" description="Low complexity" evidence="1">
    <location>
        <begin position="105"/>
        <end position="123"/>
    </location>
</feature>
<protein>
    <submittedName>
        <fullName evidence="2">Uncharacterized protein</fullName>
    </submittedName>
</protein>
<accession>A0A7C8MFP1</accession>
<feature type="region of interest" description="Disordered" evidence="1">
    <location>
        <begin position="1"/>
        <end position="123"/>
    </location>
</feature>
<gene>
    <name evidence="2" type="ORF">BDV95DRAFT_599338</name>
</gene>
<evidence type="ECO:0000313" key="2">
    <source>
        <dbReference type="EMBL" id="KAF2865965.1"/>
    </source>
</evidence>
<feature type="compositionally biased region" description="Polar residues" evidence="1">
    <location>
        <begin position="43"/>
        <end position="53"/>
    </location>
</feature>
<name>A0A7C8MFP1_9PLEO</name>
<dbReference type="AlphaFoldDB" id="A0A7C8MFP1"/>
<keyword evidence="3" id="KW-1185">Reference proteome</keyword>
<reference evidence="2 3" key="1">
    <citation type="submission" date="2020-01" db="EMBL/GenBank/DDBJ databases">
        <authorList>
            <consortium name="DOE Joint Genome Institute"/>
            <person name="Haridas S."/>
            <person name="Albert R."/>
            <person name="Binder M."/>
            <person name="Bloem J."/>
            <person name="Labutti K."/>
            <person name="Salamov A."/>
            <person name="Andreopoulos B."/>
            <person name="Baker S.E."/>
            <person name="Barry K."/>
            <person name="Bills G."/>
            <person name="Bluhm B.H."/>
            <person name="Cannon C."/>
            <person name="Castanera R."/>
            <person name="Culley D.E."/>
            <person name="Daum C."/>
            <person name="Ezra D."/>
            <person name="Gonzalez J.B."/>
            <person name="Henrissat B."/>
            <person name="Kuo A."/>
            <person name="Liang C."/>
            <person name="Lipzen A."/>
            <person name="Lutzoni F."/>
            <person name="Magnuson J."/>
            <person name="Mondo S."/>
            <person name="Nolan M."/>
            <person name="Ohm R."/>
            <person name="Pangilinan J."/>
            <person name="Park H.-J.H."/>
            <person name="Ramirez L."/>
            <person name="Alfaro M."/>
            <person name="Sun H."/>
            <person name="Tritt A."/>
            <person name="Yoshinaga Y."/>
            <person name="Zwiers L.-H.L."/>
            <person name="Turgeon B.G."/>
            <person name="Goodwin S.B."/>
            <person name="Spatafora J.W."/>
            <person name="Crous P.W."/>
            <person name="Grigoriev I.V."/>
        </authorList>
    </citation>
    <scope>NUCLEOTIDE SEQUENCE [LARGE SCALE GENOMIC DNA]</scope>
    <source>
        <strain evidence="2 3">CBS 611.86</strain>
    </source>
</reference>
<evidence type="ECO:0000313" key="3">
    <source>
        <dbReference type="Proteomes" id="UP000481861"/>
    </source>
</evidence>
<dbReference type="Proteomes" id="UP000481861">
    <property type="component" value="Unassembled WGS sequence"/>
</dbReference>